<feature type="transmembrane region" description="Helical" evidence="1">
    <location>
        <begin position="212"/>
        <end position="233"/>
    </location>
</feature>
<accession>A0ABN6ISD0</accession>
<evidence type="ECO:0000313" key="2">
    <source>
        <dbReference type="EMBL" id="BCZ44531.1"/>
    </source>
</evidence>
<organism evidence="2 3">
    <name type="scientific">Clostridium gelidum</name>
    <dbReference type="NCBI Taxonomy" id="704125"/>
    <lineage>
        <taxon>Bacteria</taxon>
        <taxon>Bacillati</taxon>
        <taxon>Bacillota</taxon>
        <taxon>Clostridia</taxon>
        <taxon>Eubacteriales</taxon>
        <taxon>Clostridiaceae</taxon>
        <taxon>Clostridium</taxon>
    </lineage>
</organism>
<feature type="transmembrane region" description="Helical" evidence="1">
    <location>
        <begin position="245"/>
        <end position="262"/>
    </location>
</feature>
<feature type="transmembrane region" description="Helical" evidence="1">
    <location>
        <begin position="81"/>
        <end position="99"/>
    </location>
</feature>
<feature type="transmembrane region" description="Helical" evidence="1">
    <location>
        <begin position="50"/>
        <end position="69"/>
    </location>
</feature>
<dbReference type="Proteomes" id="UP000824633">
    <property type="component" value="Chromosome"/>
</dbReference>
<keyword evidence="3" id="KW-1185">Reference proteome</keyword>
<proteinExistence type="predicted"/>
<keyword evidence="1" id="KW-0812">Transmembrane</keyword>
<keyword evidence="1" id="KW-0472">Membrane</keyword>
<protein>
    <submittedName>
        <fullName evidence="2">Uncharacterized protein</fullName>
    </submittedName>
</protein>
<dbReference type="EMBL" id="AP024849">
    <property type="protein sequence ID" value="BCZ44531.1"/>
    <property type="molecule type" value="Genomic_DNA"/>
</dbReference>
<gene>
    <name evidence="2" type="ORF">psyc5s11_05980</name>
</gene>
<evidence type="ECO:0000313" key="3">
    <source>
        <dbReference type="Proteomes" id="UP000824633"/>
    </source>
</evidence>
<sequence length="299" mass="34864">MLKNIFIKENIKYTLILTIFITLIWSLLSGLLMGIFGFVKEPASNSSDSLKSLLYLFLLCFFNSIMVIWYTKRSHYSGKKLFINILILIWGIFSFMTQIETLYFNKAIQMPTLMILITVFTSAIIAIFSGIFAIKIKNRTTDRVKNEYTLNLFSINKNIGKFIFLSFLYVVFYFFFGYFIAWQFPALRQFYSGSTNILPFWTHMLNQVNQDAFLIVFQIFRGFLWSLIGYILLKGLSVKNEIERYILMGLLLSVPLAIPLVVPNDFMPPAIRFGHFFELLIENFLFGVILTYVFPSSKN</sequence>
<feature type="transmembrane region" description="Helical" evidence="1">
    <location>
        <begin position="111"/>
        <end position="134"/>
    </location>
</feature>
<feature type="transmembrane region" description="Helical" evidence="1">
    <location>
        <begin position="12"/>
        <end position="38"/>
    </location>
</feature>
<name>A0ABN6ISD0_9CLOT</name>
<reference evidence="3" key="1">
    <citation type="submission" date="2021-07" db="EMBL/GenBank/DDBJ databases">
        <title>Complete genome sequencing of a Clostridium isolate.</title>
        <authorList>
            <person name="Ueki A."/>
            <person name="Tonouchi A."/>
        </authorList>
    </citation>
    <scope>NUCLEOTIDE SEQUENCE [LARGE SCALE GENOMIC DNA]</scope>
    <source>
        <strain evidence="3">C5S11</strain>
    </source>
</reference>
<dbReference type="RefSeq" id="WP_224036199.1">
    <property type="nucleotide sequence ID" value="NZ_AP024849.1"/>
</dbReference>
<feature type="transmembrane region" description="Helical" evidence="1">
    <location>
        <begin position="162"/>
        <end position="184"/>
    </location>
</feature>
<evidence type="ECO:0000256" key="1">
    <source>
        <dbReference type="SAM" id="Phobius"/>
    </source>
</evidence>
<keyword evidence="1" id="KW-1133">Transmembrane helix</keyword>
<feature type="transmembrane region" description="Helical" evidence="1">
    <location>
        <begin position="274"/>
        <end position="294"/>
    </location>
</feature>